<accession>A0ABP7YQI5</accession>
<dbReference type="EMBL" id="BAAAZI010000007">
    <property type="protein sequence ID" value="GAA4139736.1"/>
    <property type="molecule type" value="Genomic_DNA"/>
</dbReference>
<evidence type="ECO:0000256" key="1">
    <source>
        <dbReference type="ARBA" id="ARBA00006484"/>
    </source>
</evidence>
<comment type="similarity">
    <text evidence="1">Belongs to the short-chain dehydrogenases/reductases (SDR) family.</text>
</comment>
<evidence type="ECO:0000256" key="2">
    <source>
        <dbReference type="ARBA" id="ARBA00023002"/>
    </source>
</evidence>
<gene>
    <name evidence="3" type="ORF">GCM10022216_18160</name>
</gene>
<dbReference type="PANTHER" id="PTHR43477">
    <property type="entry name" value="DIHYDROANTICAPSIN 7-DEHYDROGENASE"/>
    <property type="match status" value="1"/>
</dbReference>
<evidence type="ECO:0000313" key="3">
    <source>
        <dbReference type="EMBL" id="GAA4139736.1"/>
    </source>
</evidence>
<dbReference type="InterPro" id="IPR051122">
    <property type="entry name" value="SDR_DHRS6-like"/>
</dbReference>
<proteinExistence type="inferred from homology"/>
<reference evidence="4" key="1">
    <citation type="journal article" date="2019" name="Int. J. Syst. Evol. Microbiol.">
        <title>The Global Catalogue of Microorganisms (GCM) 10K type strain sequencing project: providing services to taxonomists for standard genome sequencing and annotation.</title>
        <authorList>
            <consortium name="The Broad Institute Genomics Platform"/>
            <consortium name="The Broad Institute Genome Sequencing Center for Infectious Disease"/>
            <person name="Wu L."/>
            <person name="Ma J."/>
        </authorList>
    </citation>
    <scope>NUCLEOTIDE SEQUENCE [LARGE SCALE GENOMIC DNA]</scope>
    <source>
        <strain evidence="4">JCM 16704</strain>
    </source>
</reference>
<dbReference type="InterPro" id="IPR036291">
    <property type="entry name" value="NAD(P)-bd_dom_sf"/>
</dbReference>
<dbReference type="InterPro" id="IPR002347">
    <property type="entry name" value="SDR_fam"/>
</dbReference>
<organism evidence="3 4">
    <name type="scientific">Sphingobacterium kyonggiense</name>
    <dbReference type="NCBI Taxonomy" id="714075"/>
    <lineage>
        <taxon>Bacteria</taxon>
        <taxon>Pseudomonadati</taxon>
        <taxon>Bacteroidota</taxon>
        <taxon>Sphingobacteriia</taxon>
        <taxon>Sphingobacteriales</taxon>
        <taxon>Sphingobacteriaceae</taxon>
        <taxon>Sphingobacterium</taxon>
    </lineage>
</organism>
<keyword evidence="4" id="KW-1185">Reference proteome</keyword>
<keyword evidence="2" id="KW-0560">Oxidoreductase</keyword>
<evidence type="ECO:0000313" key="4">
    <source>
        <dbReference type="Proteomes" id="UP001500101"/>
    </source>
</evidence>
<dbReference type="SUPFAM" id="SSF51735">
    <property type="entry name" value="NAD(P)-binding Rossmann-fold domains"/>
    <property type="match status" value="1"/>
</dbReference>
<protein>
    <recommendedName>
        <fullName evidence="5">Short-subunit dehydrogenase</fullName>
    </recommendedName>
</protein>
<dbReference type="PRINTS" id="PR00081">
    <property type="entry name" value="GDHRDH"/>
</dbReference>
<dbReference type="PANTHER" id="PTHR43477:SF1">
    <property type="entry name" value="DIHYDROANTICAPSIN 7-DEHYDROGENASE"/>
    <property type="match status" value="1"/>
</dbReference>
<dbReference type="Pfam" id="PF00106">
    <property type="entry name" value="adh_short"/>
    <property type="match status" value="1"/>
</dbReference>
<dbReference type="CDD" id="cd05233">
    <property type="entry name" value="SDR_c"/>
    <property type="match status" value="1"/>
</dbReference>
<dbReference type="RefSeq" id="WP_344674381.1">
    <property type="nucleotide sequence ID" value="NZ_BAAAZI010000007.1"/>
</dbReference>
<dbReference type="Proteomes" id="UP001500101">
    <property type="component" value="Unassembled WGS sequence"/>
</dbReference>
<dbReference type="Gene3D" id="3.40.50.720">
    <property type="entry name" value="NAD(P)-binding Rossmann-like Domain"/>
    <property type="match status" value="1"/>
</dbReference>
<comment type="caution">
    <text evidence="3">The sequence shown here is derived from an EMBL/GenBank/DDBJ whole genome shotgun (WGS) entry which is preliminary data.</text>
</comment>
<evidence type="ECO:0008006" key="5">
    <source>
        <dbReference type="Google" id="ProtNLM"/>
    </source>
</evidence>
<sequence length="252" mass="28226">MKRALVIGAASGIGQGLADAMEKVGFEVIRADIAFPKENKTTKYVDGTNDESIEKLRMFFQENAIVLDCLIITIGAIDEGNISDYQATNLSWMIDVNLLTNYRLVQQFIPYLKESKMPRVLLTGSAAGLGSFDDTYSLMPYIVSKHAVYGFFKAINHDLSREGIQVSLFLPNRVKGKLSENSKNMREKFLHENCKTPKGVQTANDLADPYKIASDVVEKFLSGKTYISNNPQMIIDKLQKELSKIKKDLLDE</sequence>
<name>A0ABP7YQI5_9SPHI</name>